<dbReference type="EMBL" id="JAJJVQ010000002">
    <property type="protein sequence ID" value="MCO5781442.1"/>
    <property type="molecule type" value="Genomic_DNA"/>
</dbReference>
<evidence type="ECO:0000256" key="1">
    <source>
        <dbReference type="ARBA" id="ARBA00009437"/>
    </source>
</evidence>
<comment type="similarity">
    <text evidence="1">Belongs to the LysR transcriptional regulatory family.</text>
</comment>
<keyword evidence="2" id="KW-0805">Transcription regulation</keyword>
<evidence type="ECO:0000256" key="2">
    <source>
        <dbReference type="ARBA" id="ARBA00023015"/>
    </source>
</evidence>
<reference evidence="6" key="1">
    <citation type="submission" date="2021-11" db="EMBL/GenBank/DDBJ databases">
        <title>Citrobacter meridianamericanus sp. nov. isolated from soil.</title>
        <authorList>
            <person name="Furlan J.P.R."/>
            <person name="Stehling E.G."/>
        </authorList>
    </citation>
    <scope>NUCLEOTIDE SEQUENCE</scope>
    <source>
        <strain evidence="6">BR102</strain>
    </source>
</reference>
<keyword evidence="3" id="KW-0238">DNA-binding</keyword>
<dbReference type="Gene3D" id="3.40.190.10">
    <property type="entry name" value="Periplasmic binding protein-like II"/>
    <property type="match status" value="2"/>
</dbReference>
<name>A0ABT1B6F9_9ENTR</name>
<feature type="domain" description="HTH lysR-type" evidence="5">
    <location>
        <begin position="13"/>
        <end position="69"/>
    </location>
</feature>
<dbReference type="SUPFAM" id="SSF46785">
    <property type="entry name" value="Winged helix' DNA-binding domain"/>
    <property type="match status" value="1"/>
</dbReference>
<dbReference type="InterPro" id="IPR050389">
    <property type="entry name" value="LysR-type_TF"/>
</dbReference>
<gene>
    <name evidence="6" type="ORF">LOD26_08885</name>
</gene>
<evidence type="ECO:0000313" key="7">
    <source>
        <dbReference type="Proteomes" id="UP001139290"/>
    </source>
</evidence>
<dbReference type="Gene3D" id="1.10.10.10">
    <property type="entry name" value="Winged helix-like DNA-binding domain superfamily/Winged helix DNA-binding domain"/>
    <property type="match status" value="1"/>
</dbReference>
<dbReference type="InterPro" id="IPR036390">
    <property type="entry name" value="WH_DNA-bd_sf"/>
</dbReference>
<dbReference type="PANTHER" id="PTHR30118">
    <property type="entry name" value="HTH-TYPE TRANSCRIPTIONAL REGULATOR LEUO-RELATED"/>
    <property type="match status" value="1"/>
</dbReference>
<keyword evidence="7" id="KW-1185">Reference proteome</keyword>
<organism evidence="6 7">
    <name type="scientific">Citrobacter meridianamericanus</name>
    <dbReference type="NCBI Taxonomy" id="2894201"/>
    <lineage>
        <taxon>Bacteria</taxon>
        <taxon>Pseudomonadati</taxon>
        <taxon>Pseudomonadota</taxon>
        <taxon>Gammaproteobacteria</taxon>
        <taxon>Enterobacterales</taxon>
        <taxon>Enterobacteriaceae</taxon>
        <taxon>Citrobacter</taxon>
    </lineage>
</organism>
<dbReference type="Pfam" id="PF03466">
    <property type="entry name" value="LysR_substrate"/>
    <property type="match status" value="1"/>
</dbReference>
<comment type="caution">
    <text evidence="6">The sequence shown here is derived from an EMBL/GenBank/DDBJ whole genome shotgun (WGS) entry which is preliminary data.</text>
</comment>
<protein>
    <submittedName>
        <fullName evidence="6">LysR family transcriptional regulator</fullName>
    </submittedName>
</protein>
<evidence type="ECO:0000313" key="6">
    <source>
        <dbReference type="EMBL" id="MCO5781442.1"/>
    </source>
</evidence>
<evidence type="ECO:0000256" key="3">
    <source>
        <dbReference type="ARBA" id="ARBA00023125"/>
    </source>
</evidence>
<dbReference type="SUPFAM" id="SSF53850">
    <property type="entry name" value="Periplasmic binding protein-like II"/>
    <property type="match status" value="1"/>
</dbReference>
<keyword evidence="4" id="KW-0804">Transcription</keyword>
<dbReference type="PROSITE" id="PS50931">
    <property type="entry name" value="HTH_LYSR"/>
    <property type="match status" value="1"/>
</dbReference>
<accession>A0ABT1B6F9</accession>
<sequence length="313" mass="35945">MLQNNFSKVIRSDINLLVTLYFLLENRQVSRTAKQLYIGQSAVSHQLNRLREMFDDQLLVRTAAGMMLTPFAEQIYPTLGNVVADLEVLLKKKNKNLHPHPHPIKDIYRICVPEDTYIEDVSVLFYDFAHDENIRDNVTFEVFNRYDSCISDLNEGKIDFFFGSSDNLSGAICSSKLIETEFCLAVRADHPLANKTVQLADIVKYPWIDILFREKANSYANEHWGEAINNMRCVLKTSSANAAITLLSHSDAICSLSDDIINKRGLAQVKTKNKIKITNYLYWHKIMGDDAFHRYIREGLISRYVSENINARK</sequence>
<dbReference type="Pfam" id="PF00126">
    <property type="entry name" value="HTH_1"/>
    <property type="match status" value="1"/>
</dbReference>
<dbReference type="InterPro" id="IPR005119">
    <property type="entry name" value="LysR_subst-bd"/>
</dbReference>
<dbReference type="PANTHER" id="PTHR30118:SF12">
    <property type="entry name" value="TRANSCRIPTIONAL REGULATOR LYSR FAMILY"/>
    <property type="match status" value="1"/>
</dbReference>
<dbReference type="InterPro" id="IPR036388">
    <property type="entry name" value="WH-like_DNA-bd_sf"/>
</dbReference>
<dbReference type="Proteomes" id="UP001139290">
    <property type="component" value="Unassembled WGS sequence"/>
</dbReference>
<evidence type="ECO:0000256" key="4">
    <source>
        <dbReference type="ARBA" id="ARBA00023163"/>
    </source>
</evidence>
<evidence type="ECO:0000259" key="5">
    <source>
        <dbReference type="PROSITE" id="PS50931"/>
    </source>
</evidence>
<dbReference type="InterPro" id="IPR000847">
    <property type="entry name" value="LysR_HTH_N"/>
</dbReference>
<proteinExistence type="inferred from homology"/>
<dbReference type="RefSeq" id="WP_252838127.1">
    <property type="nucleotide sequence ID" value="NZ_JAJJVQ010000002.1"/>
</dbReference>